<accession>A0AAE7RXW6</accession>
<sequence>MRRQIKFCIKAAIIITIVLVAIIWSAVSIAVLLADKMA</sequence>
<dbReference type="RefSeq" id="YP_010358785.1">
    <property type="nucleotide sequence ID" value="NC_062766.1"/>
</dbReference>
<dbReference type="KEGG" id="vg:75691334"/>
<protein>
    <submittedName>
        <fullName evidence="2">Uncharacterized protein</fullName>
    </submittedName>
</protein>
<organism evidence="2 3">
    <name type="scientific">uncultured phage cr123_1</name>
    <dbReference type="NCBI Taxonomy" id="2986401"/>
    <lineage>
        <taxon>Viruses</taxon>
        <taxon>Duplodnaviria</taxon>
        <taxon>Heunggongvirae</taxon>
        <taxon>Uroviricota</taxon>
        <taxon>Caudoviricetes</taxon>
        <taxon>Crassvirales</taxon>
        <taxon>Intestiviridae</taxon>
        <taxon>Crudevirinae</taxon>
        <taxon>Delmidovirus</taxon>
        <taxon>Delmidovirus copri</taxon>
    </lineage>
</organism>
<feature type="transmembrane region" description="Helical" evidence="1">
    <location>
        <begin position="12"/>
        <end position="34"/>
    </location>
</feature>
<evidence type="ECO:0000313" key="3">
    <source>
        <dbReference type="Proteomes" id="UP000827429"/>
    </source>
</evidence>
<keyword evidence="1" id="KW-0472">Membrane</keyword>
<keyword evidence="1" id="KW-0812">Transmembrane</keyword>
<proteinExistence type="predicted"/>
<evidence type="ECO:0000313" key="2">
    <source>
        <dbReference type="EMBL" id="QWM89213.1"/>
    </source>
</evidence>
<dbReference type="GeneID" id="75691334"/>
<dbReference type="Proteomes" id="UP000827429">
    <property type="component" value="Segment"/>
</dbReference>
<name>A0AAE7RXW6_9CAUD</name>
<evidence type="ECO:0000256" key="1">
    <source>
        <dbReference type="SAM" id="Phobius"/>
    </source>
</evidence>
<keyword evidence="1" id="KW-1133">Transmembrane helix</keyword>
<dbReference type="EMBL" id="MZ130476">
    <property type="protein sequence ID" value="QWM89213.1"/>
    <property type="molecule type" value="Genomic_DNA"/>
</dbReference>
<reference evidence="2 3" key="1">
    <citation type="submission" date="2021-04" db="EMBL/GenBank/DDBJ databases">
        <authorList>
            <person name="Shkoporov A.N."/>
            <person name="Stockdale S.R."/>
            <person name="Guerin E."/>
            <person name="Ross R.P."/>
            <person name="Hill C."/>
        </authorList>
    </citation>
    <scope>NUCLEOTIDE SEQUENCE [LARGE SCALE GENOMIC DNA]</scope>
    <source>
        <strain evidence="3">cr123_1</strain>
    </source>
</reference>
<gene>
    <name evidence="2" type="primary">gp_15314</name>
</gene>
<keyword evidence="3" id="KW-1185">Reference proteome</keyword>